<keyword evidence="6" id="KW-1185">Reference proteome</keyword>
<feature type="domain" description="Vesicle tethering protein Uso1/P115-like head" evidence="4">
    <location>
        <begin position="299"/>
        <end position="512"/>
    </location>
</feature>
<reference evidence="5 6" key="2">
    <citation type="submission" date="2018-11" db="EMBL/GenBank/DDBJ databases">
        <authorList>
            <consortium name="Pathogen Informatics"/>
        </authorList>
    </citation>
    <scope>NUCLEOTIDE SEQUENCE [LARGE SCALE GENOMIC DNA]</scope>
    <source>
        <strain evidence="5 6">NST_G2</strain>
    </source>
</reference>
<keyword evidence="3" id="KW-0175">Coiled coil</keyword>
<evidence type="ECO:0000313" key="7">
    <source>
        <dbReference type="WBParaSite" id="SSLN_0001422701-mRNA-1"/>
    </source>
</evidence>
<dbReference type="GO" id="GO:0005783">
    <property type="term" value="C:endoplasmic reticulum"/>
    <property type="evidence" value="ECO:0007669"/>
    <property type="project" value="TreeGrafter"/>
</dbReference>
<dbReference type="GO" id="GO:0048280">
    <property type="term" value="P:vesicle fusion with Golgi apparatus"/>
    <property type="evidence" value="ECO:0007669"/>
    <property type="project" value="InterPro"/>
</dbReference>
<dbReference type="Gene3D" id="1.25.10.10">
    <property type="entry name" value="Leucine-rich Repeat Variant"/>
    <property type="match status" value="2"/>
</dbReference>
<dbReference type="Proteomes" id="UP000275846">
    <property type="component" value="Unassembled WGS sequence"/>
</dbReference>
<dbReference type="GO" id="GO:0000139">
    <property type="term" value="C:Golgi membrane"/>
    <property type="evidence" value="ECO:0007669"/>
    <property type="project" value="InterPro"/>
</dbReference>
<proteinExistence type="predicted"/>
<dbReference type="GO" id="GO:0045056">
    <property type="term" value="P:transcytosis"/>
    <property type="evidence" value="ECO:0007669"/>
    <property type="project" value="TreeGrafter"/>
</dbReference>
<reference evidence="7" key="1">
    <citation type="submission" date="2016-06" db="UniProtKB">
        <authorList>
            <consortium name="WormBaseParasite"/>
        </authorList>
    </citation>
    <scope>IDENTIFICATION</scope>
</reference>
<dbReference type="Pfam" id="PF04869">
    <property type="entry name" value="Uso1_p115_head"/>
    <property type="match status" value="1"/>
</dbReference>
<comment type="subcellular location">
    <subcellularLocation>
        <location evidence="1">Golgi apparatus</location>
    </subcellularLocation>
</comment>
<dbReference type="InterPro" id="IPR011989">
    <property type="entry name" value="ARM-like"/>
</dbReference>
<gene>
    <name evidence="5" type="ORF">SSLN_LOCUS13712</name>
</gene>
<dbReference type="GO" id="GO:0006886">
    <property type="term" value="P:intracellular protein transport"/>
    <property type="evidence" value="ECO:0007669"/>
    <property type="project" value="InterPro"/>
</dbReference>
<evidence type="ECO:0000313" key="6">
    <source>
        <dbReference type="Proteomes" id="UP000275846"/>
    </source>
</evidence>
<dbReference type="STRING" id="70667.A0A183TB64"/>
<dbReference type="PANTHER" id="PTHR10013:SF0">
    <property type="entry name" value="GENERAL VESICULAR TRANSPORT FACTOR P115"/>
    <property type="match status" value="1"/>
</dbReference>
<accession>A0A183TB64</accession>
<dbReference type="AlphaFoldDB" id="A0A183TB64"/>
<protein>
    <submittedName>
        <fullName evidence="7">Uso1_p115_head domain-containing protein</fullName>
    </submittedName>
</protein>
<dbReference type="InterPro" id="IPR024095">
    <property type="entry name" value="Vesicle_P115"/>
</dbReference>
<sequence>MTVEVLVERLQTSTRVEDRRDAMRGIKALSKRYRLQVGTQAMPSCIEALSRDSEDPDTVSYALDTLCNIMNDEANDVDPKELVNIPPDLGKQFTEIFIKEPENVQLVLSFLSSYDMHLRRQTIQLLILLLENNLRCLQDILLNSPMAVSKFVDTICDPMEVIRNDGLLLLLKFIKSHSTIQKIVAFENVFQKVLNIVETETLTDGGVVIEDCFALIVQLLTGNKQNQMLFKDGRFIQRLANLFQNVPDELSESCTWSAQKLVNVGCLLKVVMANGVPAELLMQTLYTMGDAVRCCPANQQSLASLVAPSTPPQPAITVLLVTIVNERQQLAVRMAVLYCFQCLLASNAEIQGQVVSTLLPRAAEPCATSPGQLLCGGLFSHDALTAWFASIALLHSIHKNQQLKENLLQVHMAPTGRGQPVTLIQQCFRLLCQPGRLQMKIGLLQFLCVWLAHCTPAVHAFLSLKSGEETAKGAILSHLISEASAGDGDEVNVVSSLSALLIGICVRYNTGAVDGFDR</sequence>
<evidence type="ECO:0000256" key="2">
    <source>
        <dbReference type="ARBA" id="ARBA00023034"/>
    </source>
</evidence>
<dbReference type="GO" id="GO:0005795">
    <property type="term" value="C:Golgi stack"/>
    <property type="evidence" value="ECO:0007669"/>
    <property type="project" value="TreeGrafter"/>
</dbReference>
<dbReference type="EMBL" id="UYSU01038306">
    <property type="protein sequence ID" value="VDM00098.1"/>
    <property type="molecule type" value="Genomic_DNA"/>
</dbReference>
<organism evidence="7">
    <name type="scientific">Schistocephalus solidus</name>
    <name type="common">Tapeworm</name>
    <dbReference type="NCBI Taxonomy" id="70667"/>
    <lineage>
        <taxon>Eukaryota</taxon>
        <taxon>Metazoa</taxon>
        <taxon>Spiralia</taxon>
        <taxon>Lophotrochozoa</taxon>
        <taxon>Platyhelminthes</taxon>
        <taxon>Cestoda</taxon>
        <taxon>Eucestoda</taxon>
        <taxon>Diphyllobothriidea</taxon>
        <taxon>Diphyllobothriidae</taxon>
        <taxon>Schistocephalus</taxon>
    </lineage>
</organism>
<dbReference type="WBParaSite" id="SSLN_0001422701-mRNA-1">
    <property type="protein sequence ID" value="SSLN_0001422701-mRNA-1"/>
    <property type="gene ID" value="SSLN_0001422701"/>
</dbReference>
<dbReference type="PANTHER" id="PTHR10013">
    <property type="entry name" value="GENERAL VESICULAR TRANSPORT FACTOR P115"/>
    <property type="match status" value="1"/>
</dbReference>
<dbReference type="SUPFAM" id="SSF48371">
    <property type="entry name" value="ARM repeat"/>
    <property type="match status" value="1"/>
</dbReference>
<dbReference type="OrthoDB" id="198977at2759"/>
<dbReference type="GO" id="GO:0048211">
    <property type="term" value="P:Golgi vesicle docking"/>
    <property type="evidence" value="ECO:0007669"/>
    <property type="project" value="TreeGrafter"/>
</dbReference>
<evidence type="ECO:0000256" key="1">
    <source>
        <dbReference type="ARBA" id="ARBA00004555"/>
    </source>
</evidence>
<dbReference type="InterPro" id="IPR016024">
    <property type="entry name" value="ARM-type_fold"/>
</dbReference>
<evidence type="ECO:0000259" key="4">
    <source>
        <dbReference type="Pfam" id="PF04869"/>
    </source>
</evidence>
<dbReference type="GO" id="GO:0006888">
    <property type="term" value="P:endoplasmic reticulum to Golgi vesicle-mediated transport"/>
    <property type="evidence" value="ECO:0007669"/>
    <property type="project" value="TreeGrafter"/>
</dbReference>
<dbReference type="InterPro" id="IPR006953">
    <property type="entry name" value="Vesicle_Uso1_P115_head"/>
</dbReference>
<evidence type="ECO:0000256" key="3">
    <source>
        <dbReference type="ARBA" id="ARBA00023054"/>
    </source>
</evidence>
<dbReference type="GO" id="GO:0012507">
    <property type="term" value="C:ER to Golgi transport vesicle membrane"/>
    <property type="evidence" value="ECO:0007669"/>
    <property type="project" value="TreeGrafter"/>
</dbReference>
<evidence type="ECO:0000313" key="5">
    <source>
        <dbReference type="EMBL" id="VDM00098.1"/>
    </source>
</evidence>
<keyword evidence="2" id="KW-0333">Golgi apparatus</keyword>
<name>A0A183TB64_SCHSO</name>